<dbReference type="AlphaFoldDB" id="A0AAW1I486"/>
<reference evidence="1" key="1">
    <citation type="submission" date="2024-03" db="EMBL/GenBank/DDBJ databases">
        <title>WGS assembly of Saponaria officinalis var. Norfolk2.</title>
        <authorList>
            <person name="Jenkins J."/>
            <person name="Shu S."/>
            <person name="Grimwood J."/>
            <person name="Barry K."/>
            <person name="Goodstein D."/>
            <person name="Schmutz J."/>
            <person name="Leebens-Mack J."/>
            <person name="Osbourn A."/>
        </authorList>
    </citation>
    <scope>NUCLEOTIDE SEQUENCE [LARGE SCALE GENOMIC DNA]</scope>
    <source>
        <strain evidence="1">JIC</strain>
    </source>
</reference>
<protein>
    <recommendedName>
        <fullName evidence="3">DUF674 domain-containing protein</fullName>
    </recommendedName>
</protein>
<dbReference type="EMBL" id="JBDFQZ010000010">
    <property type="protein sequence ID" value="KAK9683412.1"/>
    <property type="molecule type" value="Genomic_DNA"/>
</dbReference>
<comment type="caution">
    <text evidence="1">The sequence shown here is derived from an EMBL/GenBank/DDBJ whole genome shotgun (WGS) entry which is preliminary data.</text>
</comment>
<dbReference type="Pfam" id="PF05056">
    <property type="entry name" value="DUF674"/>
    <property type="match status" value="1"/>
</dbReference>
<evidence type="ECO:0000313" key="2">
    <source>
        <dbReference type="Proteomes" id="UP001443914"/>
    </source>
</evidence>
<accession>A0AAW1I486</accession>
<dbReference type="PANTHER" id="PTHR33103:SF19">
    <property type="entry name" value="OS09G0544700 PROTEIN"/>
    <property type="match status" value="1"/>
</dbReference>
<dbReference type="Proteomes" id="UP001443914">
    <property type="component" value="Unassembled WGS sequence"/>
</dbReference>
<gene>
    <name evidence="1" type="ORF">RND81_10G139100</name>
</gene>
<proteinExistence type="predicted"/>
<dbReference type="InterPro" id="IPR007750">
    <property type="entry name" value="DUF674"/>
</dbReference>
<sequence>MVKTKLSLKLLVDQTNNRVLFAEAGKDFVDFLFHLLSLPIATVAKLMNVKNMVGCIGDLYSSIESLNSDYLQPNINTDSILNPKTGLSAPLLSLTDAPPSDELSKSFYMCDNSARSYSGYAHKYVTDSLGQQCPQCSSGMSTEMSYVVPEESVDVATSSEGYVKGVVTYMVMDHLAVKPMSTISSITLINEFGIKDISCLVEKHVQVTLNEGLAILKSSLETRAVLTTVFLAQPDQNQNQNQSRKKTRKQRN</sequence>
<evidence type="ECO:0008006" key="3">
    <source>
        <dbReference type="Google" id="ProtNLM"/>
    </source>
</evidence>
<dbReference type="PANTHER" id="PTHR33103">
    <property type="entry name" value="OS01G0153900 PROTEIN"/>
    <property type="match status" value="1"/>
</dbReference>
<evidence type="ECO:0000313" key="1">
    <source>
        <dbReference type="EMBL" id="KAK9683412.1"/>
    </source>
</evidence>
<keyword evidence="2" id="KW-1185">Reference proteome</keyword>
<organism evidence="1 2">
    <name type="scientific">Saponaria officinalis</name>
    <name type="common">Common soapwort</name>
    <name type="synonym">Lychnis saponaria</name>
    <dbReference type="NCBI Taxonomy" id="3572"/>
    <lineage>
        <taxon>Eukaryota</taxon>
        <taxon>Viridiplantae</taxon>
        <taxon>Streptophyta</taxon>
        <taxon>Embryophyta</taxon>
        <taxon>Tracheophyta</taxon>
        <taxon>Spermatophyta</taxon>
        <taxon>Magnoliopsida</taxon>
        <taxon>eudicotyledons</taxon>
        <taxon>Gunneridae</taxon>
        <taxon>Pentapetalae</taxon>
        <taxon>Caryophyllales</taxon>
        <taxon>Caryophyllaceae</taxon>
        <taxon>Caryophylleae</taxon>
        <taxon>Saponaria</taxon>
    </lineage>
</organism>
<name>A0AAW1I486_SAPOF</name>